<evidence type="ECO:0000313" key="1">
    <source>
        <dbReference type="EMBL" id="KAI5674385.1"/>
    </source>
</evidence>
<organism evidence="1 2">
    <name type="scientific">Catharanthus roseus</name>
    <name type="common">Madagascar periwinkle</name>
    <name type="synonym">Vinca rosea</name>
    <dbReference type="NCBI Taxonomy" id="4058"/>
    <lineage>
        <taxon>Eukaryota</taxon>
        <taxon>Viridiplantae</taxon>
        <taxon>Streptophyta</taxon>
        <taxon>Embryophyta</taxon>
        <taxon>Tracheophyta</taxon>
        <taxon>Spermatophyta</taxon>
        <taxon>Magnoliopsida</taxon>
        <taxon>eudicotyledons</taxon>
        <taxon>Gunneridae</taxon>
        <taxon>Pentapetalae</taxon>
        <taxon>asterids</taxon>
        <taxon>lamiids</taxon>
        <taxon>Gentianales</taxon>
        <taxon>Apocynaceae</taxon>
        <taxon>Rauvolfioideae</taxon>
        <taxon>Vinceae</taxon>
        <taxon>Catharanthinae</taxon>
        <taxon>Catharanthus</taxon>
    </lineage>
</organism>
<dbReference type="Proteomes" id="UP001060085">
    <property type="component" value="Linkage Group LG03"/>
</dbReference>
<reference evidence="2" key="1">
    <citation type="journal article" date="2023" name="Nat. Plants">
        <title>Single-cell RNA sequencing provides a high-resolution roadmap for understanding the multicellular compartmentation of specialized metabolism.</title>
        <authorList>
            <person name="Sun S."/>
            <person name="Shen X."/>
            <person name="Li Y."/>
            <person name="Li Y."/>
            <person name="Wang S."/>
            <person name="Li R."/>
            <person name="Zhang H."/>
            <person name="Shen G."/>
            <person name="Guo B."/>
            <person name="Wei J."/>
            <person name="Xu J."/>
            <person name="St-Pierre B."/>
            <person name="Chen S."/>
            <person name="Sun C."/>
        </authorList>
    </citation>
    <scope>NUCLEOTIDE SEQUENCE [LARGE SCALE GENOMIC DNA]</scope>
</reference>
<proteinExistence type="predicted"/>
<dbReference type="EMBL" id="CM044703">
    <property type="protein sequence ID" value="KAI5674385.1"/>
    <property type="molecule type" value="Genomic_DNA"/>
</dbReference>
<accession>A0ACC0BP32</accession>
<gene>
    <name evidence="1" type="ORF">M9H77_14749</name>
</gene>
<protein>
    <submittedName>
        <fullName evidence="1">Uncharacterized protein</fullName>
    </submittedName>
</protein>
<sequence length="246" mass="28329">MGDDEIYLQPGFRFYPTEEELVSFYLKNKLEGLRVEEINMVIPVLDIYHYNPWELPKYAGKYSRKDPEEWFYFIPMQEKESRGGRPNRQTNEGYWKATGSPGYVYSLKNNKIIGGKRTMVFYNGRAPYGKKTPWKMNEYKSIDYTAPQLPPKLRQEMSICRVYVKSKSVRAFDRRPPPPPSSMPIHDPPLILPSAAAAAAAGSQLSSSPGDDSANNVENNYGMINCWSFADDDDNTQPMWDWKLLN</sequence>
<keyword evidence="2" id="KW-1185">Reference proteome</keyword>
<comment type="caution">
    <text evidence="1">The sequence shown here is derived from an EMBL/GenBank/DDBJ whole genome shotgun (WGS) entry which is preliminary data.</text>
</comment>
<name>A0ACC0BP32_CATRO</name>
<evidence type="ECO:0000313" key="2">
    <source>
        <dbReference type="Proteomes" id="UP001060085"/>
    </source>
</evidence>